<accession>X1GPH3</accession>
<proteinExistence type="predicted"/>
<reference evidence="1" key="1">
    <citation type="journal article" date="2014" name="Front. Microbiol.">
        <title>High frequency of phylogenetically diverse reductive dehalogenase-homologous genes in deep subseafloor sedimentary metagenomes.</title>
        <authorList>
            <person name="Kawai M."/>
            <person name="Futagami T."/>
            <person name="Toyoda A."/>
            <person name="Takaki Y."/>
            <person name="Nishi S."/>
            <person name="Hori S."/>
            <person name="Arai W."/>
            <person name="Tsubouchi T."/>
            <person name="Morono Y."/>
            <person name="Uchiyama I."/>
            <person name="Ito T."/>
            <person name="Fujiyama A."/>
            <person name="Inagaki F."/>
            <person name="Takami H."/>
        </authorList>
    </citation>
    <scope>NUCLEOTIDE SEQUENCE</scope>
    <source>
        <strain evidence="1">Expedition CK06-06</strain>
    </source>
</reference>
<organism evidence="1">
    <name type="scientific">marine sediment metagenome</name>
    <dbReference type="NCBI Taxonomy" id="412755"/>
    <lineage>
        <taxon>unclassified sequences</taxon>
        <taxon>metagenomes</taxon>
        <taxon>ecological metagenomes</taxon>
    </lineage>
</organism>
<dbReference type="AlphaFoldDB" id="X1GPH3"/>
<dbReference type="EMBL" id="BARU01005947">
    <property type="protein sequence ID" value="GAH43484.1"/>
    <property type="molecule type" value="Genomic_DNA"/>
</dbReference>
<sequence>QLSVGAGLVSTLFIIVISLTESMRGGADEE</sequence>
<comment type="caution">
    <text evidence="1">The sequence shown here is derived from an EMBL/GenBank/DDBJ whole genome shotgun (WGS) entry which is preliminary data.</text>
</comment>
<name>X1GPH3_9ZZZZ</name>
<evidence type="ECO:0000313" key="1">
    <source>
        <dbReference type="EMBL" id="GAH43484.1"/>
    </source>
</evidence>
<feature type="non-terminal residue" evidence="1">
    <location>
        <position position="1"/>
    </location>
</feature>
<protein>
    <submittedName>
        <fullName evidence="1">Uncharacterized protein</fullName>
    </submittedName>
</protein>
<gene>
    <name evidence="1" type="ORF">S03H2_11675</name>
</gene>